<keyword evidence="5" id="KW-0808">Transferase</keyword>
<dbReference type="FunFam" id="3.40.1190.20:FF:000010">
    <property type="entry name" value="Ribokinase"/>
    <property type="match status" value="1"/>
</dbReference>
<dbReference type="SUPFAM" id="SSF53613">
    <property type="entry name" value="Ribokinase-like"/>
    <property type="match status" value="1"/>
</dbReference>
<dbReference type="GO" id="GO:0004747">
    <property type="term" value="F:ribokinase activity"/>
    <property type="evidence" value="ECO:0007669"/>
    <property type="project" value="UniProtKB-EC"/>
</dbReference>
<evidence type="ECO:0000313" key="17">
    <source>
        <dbReference type="EMBL" id="CAB4977167.1"/>
    </source>
</evidence>
<evidence type="ECO:0000256" key="4">
    <source>
        <dbReference type="ARBA" id="ARBA00022490"/>
    </source>
</evidence>
<dbReference type="PANTHER" id="PTHR10584">
    <property type="entry name" value="SUGAR KINASE"/>
    <property type="match status" value="1"/>
</dbReference>
<keyword evidence="4" id="KW-0963">Cytoplasm</keyword>
<keyword evidence="10" id="KW-0460">Magnesium</keyword>
<evidence type="ECO:0000256" key="8">
    <source>
        <dbReference type="ARBA" id="ARBA00022777"/>
    </source>
</evidence>
<evidence type="ECO:0000313" key="14">
    <source>
        <dbReference type="EMBL" id="CAB4761072.1"/>
    </source>
</evidence>
<dbReference type="InterPro" id="IPR002139">
    <property type="entry name" value="Ribo/fructo_kinase"/>
</dbReference>
<name>A0A6J7M933_9ZZZZ</name>
<proteinExistence type="inferred from homology"/>
<dbReference type="InterPro" id="IPR002173">
    <property type="entry name" value="Carboh/pur_kinase_PfkB_CS"/>
</dbReference>
<organism evidence="17">
    <name type="scientific">freshwater metagenome</name>
    <dbReference type="NCBI Taxonomy" id="449393"/>
    <lineage>
        <taxon>unclassified sequences</taxon>
        <taxon>metagenomes</taxon>
        <taxon>ecological metagenomes</taxon>
    </lineage>
</organism>
<evidence type="ECO:0000256" key="5">
    <source>
        <dbReference type="ARBA" id="ARBA00022679"/>
    </source>
</evidence>
<dbReference type="GO" id="GO:0005524">
    <property type="term" value="F:ATP binding"/>
    <property type="evidence" value="ECO:0007669"/>
    <property type="project" value="UniProtKB-KW"/>
</dbReference>
<dbReference type="EC" id="2.7.1.15" evidence="2"/>
<dbReference type="GO" id="GO:0046872">
    <property type="term" value="F:metal ion binding"/>
    <property type="evidence" value="ECO:0007669"/>
    <property type="project" value="UniProtKB-KW"/>
</dbReference>
<feature type="domain" description="Carbohydrate kinase PfkB" evidence="13">
    <location>
        <begin position="9"/>
        <end position="301"/>
    </location>
</feature>
<reference evidence="17" key="1">
    <citation type="submission" date="2020-05" db="EMBL/GenBank/DDBJ databases">
        <authorList>
            <person name="Chiriac C."/>
            <person name="Salcher M."/>
            <person name="Ghai R."/>
            <person name="Kavagutti S V."/>
        </authorList>
    </citation>
    <scope>NUCLEOTIDE SEQUENCE</scope>
</reference>
<keyword evidence="8" id="KW-0418">Kinase</keyword>
<dbReference type="GO" id="GO:0006014">
    <property type="term" value="P:D-ribose metabolic process"/>
    <property type="evidence" value="ECO:0007669"/>
    <property type="project" value="InterPro"/>
</dbReference>
<keyword evidence="11" id="KW-0630">Potassium</keyword>
<evidence type="ECO:0000256" key="11">
    <source>
        <dbReference type="ARBA" id="ARBA00022958"/>
    </source>
</evidence>
<keyword evidence="7" id="KW-0547">Nucleotide-binding</keyword>
<gene>
    <name evidence="14" type="ORF">UFOPK2754_02418</name>
    <name evidence="15" type="ORF">UFOPK3139_01602</name>
    <name evidence="16" type="ORF">UFOPK3543_00536</name>
    <name evidence="17" type="ORF">UFOPK3967_00124</name>
</gene>
<dbReference type="InterPro" id="IPR011877">
    <property type="entry name" value="Ribokinase"/>
</dbReference>
<dbReference type="PROSITE" id="PS00584">
    <property type="entry name" value="PFKB_KINASES_2"/>
    <property type="match status" value="1"/>
</dbReference>
<evidence type="ECO:0000313" key="15">
    <source>
        <dbReference type="EMBL" id="CAB4832108.1"/>
    </source>
</evidence>
<evidence type="ECO:0000256" key="7">
    <source>
        <dbReference type="ARBA" id="ARBA00022741"/>
    </source>
</evidence>
<dbReference type="EMBL" id="CAFBOS010000004">
    <property type="protein sequence ID" value="CAB4977167.1"/>
    <property type="molecule type" value="Genomic_DNA"/>
</dbReference>
<evidence type="ECO:0000256" key="3">
    <source>
        <dbReference type="ARBA" id="ARBA00016943"/>
    </source>
</evidence>
<evidence type="ECO:0000256" key="1">
    <source>
        <dbReference type="ARBA" id="ARBA00010688"/>
    </source>
</evidence>
<dbReference type="AlphaFoldDB" id="A0A6J7M933"/>
<evidence type="ECO:0000256" key="9">
    <source>
        <dbReference type="ARBA" id="ARBA00022840"/>
    </source>
</evidence>
<sequence>MTTSARRPRICVVGSSIIDLVSYAPRLPKLGETLLGTRFDTGFGGKGANQAVMAALLGADVHMISKVGDDTFGRDYLANFADVGIDASAVSQSNTASTGVAPIWVDESTGANSIIVVLGANDELSLTDVAAATDAITSADVVIGQWEVPIECVIAAFRIARGSQVRTVFNPAPARGALPAEIYELTDVFCPNESEAESLTSMSVATLAEVELAARTLLARGPSSVVVTLGERGALVVDATGAVHHTAPAVHAVDTTGAGDAFVGAFATMLAAGRSVSEAVGVAIDLASQTVLRPGTQKSYPNLRATPPWA</sequence>
<dbReference type="EMBL" id="CAEZYR010000108">
    <property type="protein sequence ID" value="CAB4761072.1"/>
    <property type="molecule type" value="Genomic_DNA"/>
</dbReference>
<dbReference type="NCBIfam" id="TIGR02152">
    <property type="entry name" value="D_ribokin_bact"/>
    <property type="match status" value="1"/>
</dbReference>
<keyword evidence="6" id="KW-0479">Metal-binding</keyword>
<comment type="similarity">
    <text evidence="1">Belongs to the carbohydrate kinase PfkB family.</text>
</comment>
<dbReference type="InterPro" id="IPR011611">
    <property type="entry name" value="PfkB_dom"/>
</dbReference>
<dbReference type="InterPro" id="IPR029056">
    <property type="entry name" value="Ribokinase-like"/>
</dbReference>
<dbReference type="EMBL" id="CAFABA010000063">
    <property type="protein sequence ID" value="CAB4832108.1"/>
    <property type="molecule type" value="Genomic_DNA"/>
</dbReference>
<dbReference type="CDD" id="cd01174">
    <property type="entry name" value="ribokinase"/>
    <property type="match status" value="1"/>
</dbReference>
<keyword evidence="12" id="KW-0119">Carbohydrate metabolism</keyword>
<dbReference type="PRINTS" id="PR00990">
    <property type="entry name" value="RIBOKINASE"/>
</dbReference>
<dbReference type="HAMAP" id="MF_01987">
    <property type="entry name" value="Ribokinase"/>
    <property type="match status" value="1"/>
</dbReference>
<keyword evidence="9" id="KW-0067">ATP-binding</keyword>
<protein>
    <recommendedName>
        <fullName evidence="3">Ribokinase</fullName>
        <ecNumber evidence="2">2.7.1.15</ecNumber>
    </recommendedName>
</protein>
<dbReference type="Pfam" id="PF00294">
    <property type="entry name" value="PfkB"/>
    <property type="match status" value="1"/>
</dbReference>
<dbReference type="GO" id="GO:0005829">
    <property type="term" value="C:cytosol"/>
    <property type="evidence" value="ECO:0007669"/>
    <property type="project" value="TreeGrafter"/>
</dbReference>
<evidence type="ECO:0000313" key="16">
    <source>
        <dbReference type="EMBL" id="CAB4895184.1"/>
    </source>
</evidence>
<dbReference type="PANTHER" id="PTHR10584:SF166">
    <property type="entry name" value="RIBOKINASE"/>
    <property type="match status" value="1"/>
</dbReference>
<dbReference type="Gene3D" id="3.40.1190.20">
    <property type="match status" value="1"/>
</dbReference>
<evidence type="ECO:0000256" key="2">
    <source>
        <dbReference type="ARBA" id="ARBA00012035"/>
    </source>
</evidence>
<accession>A0A6J7M933</accession>
<evidence type="ECO:0000256" key="12">
    <source>
        <dbReference type="ARBA" id="ARBA00023277"/>
    </source>
</evidence>
<dbReference type="EMBL" id="CAFBMH010000012">
    <property type="protein sequence ID" value="CAB4895184.1"/>
    <property type="molecule type" value="Genomic_DNA"/>
</dbReference>
<evidence type="ECO:0000256" key="6">
    <source>
        <dbReference type="ARBA" id="ARBA00022723"/>
    </source>
</evidence>
<evidence type="ECO:0000256" key="10">
    <source>
        <dbReference type="ARBA" id="ARBA00022842"/>
    </source>
</evidence>
<evidence type="ECO:0000259" key="13">
    <source>
        <dbReference type="Pfam" id="PF00294"/>
    </source>
</evidence>